<comment type="pathway">
    <text evidence="1 11">Glycerolipid metabolism; triacylglycerol biosynthesis.</text>
</comment>
<dbReference type="PANTHER" id="PTHR31650">
    <property type="entry name" value="O-ACYLTRANSFERASE (WSD1-LIKE) FAMILY PROTEIN"/>
    <property type="match status" value="1"/>
</dbReference>
<dbReference type="RefSeq" id="WP_069395537.1">
    <property type="nucleotide sequence ID" value="NZ_JACKUN010000012.1"/>
</dbReference>
<dbReference type="InterPro" id="IPR009721">
    <property type="entry name" value="O-acyltransferase_WSD1_C"/>
</dbReference>
<evidence type="ECO:0000256" key="5">
    <source>
        <dbReference type="ARBA" id="ARBA00022516"/>
    </source>
</evidence>
<evidence type="ECO:0000256" key="8">
    <source>
        <dbReference type="ARBA" id="ARBA00023098"/>
    </source>
</evidence>
<keyword evidence="15" id="KW-1185">Reference proteome</keyword>
<comment type="similarity">
    <text evidence="3 11">Belongs to the long-chain O-acyltransferase family.</text>
</comment>
<dbReference type="GO" id="GO:0005886">
    <property type="term" value="C:plasma membrane"/>
    <property type="evidence" value="ECO:0007669"/>
    <property type="project" value="TreeGrafter"/>
</dbReference>
<dbReference type="UniPathway" id="UPA00282"/>
<evidence type="ECO:0000256" key="6">
    <source>
        <dbReference type="ARBA" id="ARBA00022679"/>
    </source>
</evidence>
<dbReference type="Proteomes" id="UP000252015">
    <property type="component" value="Unassembled WGS sequence"/>
</dbReference>
<protein>
    <recommendedName>
        <fullName evidence="4 11">Diacylglycerol O-acyltransferase</fullName>
        <ecNumber evidence="4 11">2.3.1.20</ecNumber>
    </recommendedName>
</protein>
<keyword evidence="8 11" id="KW-0443">Lipid metabolism</keyword>
<sequence>MEYLPGFDAAFLKAEDSDPHVSLAVGALAVVEGPMPEHGSFVDRLRPRLTEVPRLQQVLRVQPLDLSAPVWVDDPSFDLTHHVRRAAVPHPGDTAALFRLAADLMERRIDRDHPLWECWLIEGLSDGQWAILMKLHHCIADGIATMHLLSHFSDEGGVETFVSEIRAAKEPSHGFHAPTLTLNPLSLVRGMWNASVSVSGAVARAIGGAAEIAAKLARPADPSGLAGPVTNMRRYAAVRVPLDEVAHVCRNFDVTINDVALTAITNSYRAALLRRGERPRSRSLPTLVPVSVRSNASQSALDNRVSLMLPYLPVEDSDLLRQLQAVHARLAKAKTSGQRQVGSALVLATKLVPFAATAWTLRVLTRLPQRGVVTVATNVPGPRRRLHVAGREVRQLLPIPPIALGLRTGIAILSYADELVFGITADYDAAPDVDELASGIAQAVARLAALSEAPPRTASWAVPKNVRSNTSRASGDNRW</sequence>
<dbReference type="GO" id="GO:0004144">
    <property type="term" value="F:diacylglycerol O-acyltransferase activity"/>
    <property type="evidence" value="ECO:0007669"/>
    <property type="project" value="UniProtKB-EC"/>
</dbReference>
<evidence type="ECO:0000256" key="4">
    <source>
        <dbReference type="ARBA" id="ARBA00013244"/>
    </source>
</evidence>
<dbReference type="Gene3D" id="3.30.559.10">
    <property type="entry name" value="Chloramphenicol acetyltransferase-like domain"/>
    <property type="match status" value="1"/>
</dbReference>
<feature type="domain" description="O-acyltransferase WSD1 C-terminal" evidence="13">
    <location>
        <begin position="303"/>
        <end position="446"/>
    </location>
</feature>
<reference evidence="14 15" key="1">
    <citation type="submission" date="2018-05" db="EMBL/GenBank/DDBJ databases">
        <authorList>
            <consortium name="IHU Genomes"/>
        </authorList>
    </citation>
    <scope>NUCLEOTIDE SEQUENCE [LARGE SCALE GENOMIC DNA]</scope>
    <source>
        <strain evidence="14 15">P7336</strain>
    </source>
</reference>
<dbReference type="InterPro" id="IPR014292">
    <property type="entry name" value="Acyl_transf_WS/DGAT"/>
</dbReference>
<keyword evidence="5 11" id="KW-0444">Lipid biosynthesis</keyword>
<evidence type="ECO:0000256" key="1">
    <source>
        <dbReference type="ARBA" id="ARBA00004771"/>
    </source>
</evidence>
<keyword evidence="7 11" id="KW-0319">Glycerol metabolism</keyword>
<feature type="domain" description="O-acyltransferase WSD1-like N-terminal" evidence="12">
    <location>
        <begin position="6"/>
        <end position="260"/>
    </location>
</feature>
<proteinExistence type="inferred from homology"/>
<keyword evidence="6 11" id="KW-0808">Transferase</keyword>
<dbReference type="GO" id="GO:0051701">
    <property type="term" value="P:biological process involved in interaction with host"/>
    <property type="evidence" value="ECO:0007669"/>
    <property type="project" value="TreeGrafter"/>
</dbReference>
<evidence type="ECO:0000256" key="11">
    <source>
        <dbReference type="RuleBase" id="RU361241"/>
    </source>
</evidence>
<dbReference type="InterPro" id="IPR023213">
    <property type="entry name" value="CAT-like_dom_sf"/>
</dbReference>
<dbReference type="GO" id="GO:0001666">
    <property type="term" value="P:response to hypoxia"/>
    <property type="evidence" value="ECO:0007669"/>
    <property type="project" value="TreeGrafter"/>
</dbReference>
<dbReference type="SUPFAM" id="SSF52777">
    <property type="entry name" value="CoA-dependent acyltransferases"/>
    <property type="match status" value="2"/>
</dbReference>
<comment type="catalytic activity">
    <reaction evidence="10 11">
        <text>an acyl-CoA + a 1,2-diacyl-sn-glycerol = a triacyl-sn-glycerol + CoA</text>
        <dbReference type="Rhea" id="RHEA:10868"/>
        <dbReference type="ChEBI" id="CHEBI:17815"/>
        <dbReference type="ChEBI" id="CHEBI:57287"/>
        <dbReference type="ChEBI" id="CHEBI:58342"/>
        <dbReference type="ChEBI" id="CHEBI:64615"/>
        <dbReference type="EC" id="2.3.1.20"/>
    </reaction>
</comment>
<dbReference type="NCBIfam" id="TIGR02946">
    <property type="entry name" value="acyl_WS_DGAT"/>
    <property type="match status" value="1"/>
</dbReference>
<dbReference type="InterPro" id="IPR004255">
    <property type="entry name" value="O-acyltransferase_WSD1_N"/>
</dbReference>
<dbReference type="Pfam" id="PF06974">
    <property type="entry name" value="WS_DGAT_C"/>
    <property type="match status" value="1"/>
</dbReference>
<evidence type="ECO:0000256" key="3">
    <source>
        <dbReference type="ARBA" id="ARBA00009587"/>
    </source>
</evidence>
<dbReference type="InterPro" id="IPR045034">
    <property type="entry name" value="O-acyltransferase_WSD1-like"/>
</dbReference>
<dbReference type="GO" id="GO:0006071">
    <property type="term" value="P:glycerol metabolic process"/>
    <property type="evidence" value="ECO:0007669"/>
    <property type="project" value="UniProtKB-KW"/>
</dbReference>
<evidence type="ECO:0000256" key="9">
    <source>
        <dbReference type="ARBA" id="ARBA00023315"/>
    </source>
</evidence>
<evidence type="ECO:0000256" key="7">
    <source>
        <dbReference type="ARBA" id="ARBA00022798"/>
    </source>
</evidence>
<organism evidence="14 15">
    <name type="scientific">Mycobacterium shimoidei</name>
    <dbReference type="NCBI Taxonomy" id="29313"/>
    <lineage>
        <taxon>Bacteria</taxon>
        <taxon>Bacillati</taxon>
        <taxon>Actinomycetota</taxon>
        <taxon>Actinomycetes</taxon>
        <taxon>Mycobacteriales</taxon>
        <taxon>Mycobacteriaceae</taxon>
        <taxon>Mycobacterium</taxon>
    </lineage>
</organism>
<keyword evidence="9 11" id="KW-0012">Acyltransferase</keyword>
<comment type="pathway">
    <text evidence="2">Lipid metabolism.</text>
</comment>
<dbReference type="PANTHER" id="PTHR31650:SF1">
    <property type="entry name" value="WAX ESTER SYNTHASE_DIACYLGLYCEROL ACYLTRANSFERASE 4-RELATED"/>
    <property type="match status" value="1"/>
</dbReference>
<gene>
    <name evidence="14" type="ORF">MSP7336_02387</name>
</gene>
<dbReference type="EC" id="2.3.1.20" evidence="4 11"/>
<evidence type="ECO:0000313" key="14">
    <source>
        <dbReference type="EMBL" id="SRX94139.1"/>
    </source>
</evidence>
<dbReference type="Pfam" id="PF03007">
    <property type="entry name" value="WS_DGAT_cat"/>
    <property type="match status" value="1"/>
</dbReference>
<dbReference type="GO" id="GO:0019432">
    <property type="term" value="P:triglyceride biosynthetic process"/>
    <property type="evidence" value="ECO:0007669"/>
    <property type="project" value="UniProtKB-UniPathway"/>
</dbReference>
<dbReference type="STRING" id="29313.BHQ16_08200"/>
<dbReference type="OrthoDB" id="9810950at2"/>
<accession>A0A1E3THZ5</accession>
<evidence type="ECO:0000259" key="13">
    <source>
        <dbReference type="Pfam" id="PF06974"/>
    </source>
</evidence>
<dbReference type="GO" id="GO:0071731">
    <property type="term" value="P:response to nitric oxide"/>
    <property type="evidence" value="ECO:0007669"/>
    <property type="project" value="TreeGrafter"/>
</dbReference>
<dbReference type="AlphaFoldDB" id="A0A1E3THZ5"/>
<name>A0A1E3THZ5_MYCSH</name>
<evidence type="ECO:0000259" key="12">
    <source>
        <dbReference type="Pfam" id="PF03007"/>
    </source>
</evidence>
<evidence type="ECO:0000313" key="15">
    <source>
        <dbReference type="Proteomes" id="UP000252015"/>
    </source>
</evidence>
<dbReference type="EMBL" id="UEGW01000001">
    <property type="protein sequence ID" value="SRX94139.1"/>
    <property type="molecule type" value="Genomic_DNA"/>
</dbReference>
<evidence type="ECO:0000256" key="2">
    <source>
        <dbReference type="ARBA" id="ARBA00005189"/>
    </source>
</evidence>
<evidence type="ECO:0000256" key="10">
    <source>
        <dbReference type="ARBA" id="ARBA00048109"/>
    </source>
</evidence>